<feature type="region of interest" description="Disordered" evidence="1">
    <location>
        <begin position="1"/>
        <end position="48"/>
    </location>
</feature>
<sequence>MGEFSSSLVTALANGGGGSDVTSGPDVPPAPDAPPPVPAEYEEEPGGPVQANTTWEKLGGSIAYDDYVYVSVKESRRATLKSEHMALFTVEVANAMGSDPLPMSGLRVKCLVGEDAGDRPTMPFPDEGVEGEFATTVAPGSTERATYACAMPPQEDYLQVELSFVLLDNQREGVTFSGTVPRD</sequence>
<dbReference type="Proteomes" id="UP000215005">
    <property type="component" value="Chromosome"/>
</dbReference>
<protein>
    <recommendedName>
        <fullName evidence="4">DUF4352 domain-containing protein</fullName>
    </recommendedName>
</protein>
<feature type="compositionally biased region" description="Pro residues" evidence="1">
    <location>
        <begin position="26"/>
        <end position="38"/>
    </location>
</feature>
<keyword evidence="3" id="KW-1185">Reference proteome</keyword>
<reference evidence="2 3" key="1">
    <citation type="submission" date="2017-08" db="EMBL/GenBank/DDBJ databases">
        <title>The complete genome sequence of Nocardiopsis gilva YIM 90087.</title>
        <authorList>
            <person name="Yin M."/>
            <person name="Tang S."/>
        </authorList>
    </citation>
    <scope>NUCLEOTIDE SEQUENCE [LARGE SCALE GENOMIC DNA]</scope>
    <source>
        <strain evidence="2 3">YIM 90087</strain>
    </source>
</reference>
<proteinExistence type="predicted"/>
<organism evidence="2 3">
    <name type="scientific">Nocardiopsis gilva YIM 90087</name>
    <dbReference type="NCBI Taxonomy" id="1235441"/>
    <lineage>
        <taxon>Bacteria</taxon>
        <taxon>Bacillati</taxon>
        <taxon>Actinomycetota</taxon>
        <taxon>Actinomycetes</taxon>
        <taxon>Streptosporangiales</taxon>
        <taxon>Nocardiopsidaceae</taxon>
        <taxon>Nocardiopsis</taxon>
    </lineage>
</organism>
<dbReference type="KEGG" id="ngv:CDO52_03165"/>
<evidence type="ECO:0000256" key="1">
    <source>
        <dbReference type="SAM" id="MobiDB-lite"/>
    </source>
</evidence>
<gene>
    <name evidence="2" type="ORF">CDO52_03165</name>
</gene>
<evidence type="ECO:0000313" key="3">
    <source>
        <dbReference type="Proteomes" id="UP000215005"/>
    </source>
</evidence>
<dbReference type="AlphaFoldDB" id="A0A223S1A3"/>
<name>A0A223S1A3_9ACTN</name>
<evidence type="ECO:0008006" key="4">
    <source>
        <dbReference type="Google" id="ProtNLM"/>
    </source>
</evidence>
<dbReference type="EMBL" id="CP022753">
    <property type="protein sequence ID" value="ASU81912.1"/>
    <property type="molecule type" value="Genomic_DNA"/>
</dbReference>
<evidence type="ECO:0000313" key="2">
    <source>
        <dbReference type="EMBL" id="ASU81912.1"/>
    </source>
</evidence>
<accession>A0A223S1A3</accession>